<keyword evidence="3" id="KW-1185">Reference proteome</keyword>
<feature type="compositionally biased region" description="Polar residues" evidence="1">
    <location>
        <begin position="8"/>
        <end position="21"/>
    </location>
</feature>
<feature type="compositionally biased region" description="Polar residues" evidence="1">
    <location>
        <begin position="28"/>
        <end position="42"/>
    </location>
</feature>
<protein>
    <submittedName>
        <fullName evidence="2">Uncharacterized protein</fullName>
    </submittedName>
</protein>
<feature type="compositionally biased region" description="Basic and acidic residues" evidence="1">
    <location>
        <begin position="57"/>
        <end position="69"/>
    </location>
</feature>
<dbReference type="Proteomes" id="UP000266673">
    <property type="component" value="Unassembled WGS sequence"/>
</dbReference>
<proteinExistence type="predicted"/>
<accession>A0A397UT74</accession>
<evidence type="ECO:0000313" key="2">
    <source>
        <dbReference type="EMBL" id="RIB12447.1"/>
    </source>
</evidence>
<comment type="caution">
    <text evidence="2">The sequence shown here is derived from an EMBL/GenBank/DDBJ whole genome shotgun (WGS) entry which is preliminary data.</text>
</comment>
<gene>
    <name evidence="2" type="ORF">C2G38_2041808</name>
</gene>
<feature type="region of interest" description="Disordered" evidence="1">
    <location>
        <begin position="1"/>
        <end position="73"/>
    </location>
</feature>
<dbReference type="EMBL" id="QKWP01001023">
    <property type="protein sequence ID" value="RIB12447.1"/>
    <property type="molecule type" value="Genomic_DNA"/>
</dbReference>
<evidence type="ECO:0000256" key="1">
    <source>
        <dbReference type="SAM" id="MobiDB-lite"/>
    </source>
</evidence>
<evidence type="ECO:0000313" key="3">
    <source>
        <dbReference type="Proteomes" id="UP000266673"/>
    </source>
</evidence>
<sequence>MDIDENESQIVSKESSDNYSDNEMPDSQEISIQVPQNVQNPNHVKGKRRPPKSRFKSSIEKQSRKEKSSRGTYKCGQCGELDHNAAYHKRKKASHPTCDKYLFRRARCLNKSYQLIYYVFYTVQQC</sequence>
<organism evidence="2 3">
    <name type="scientific">Gigaspora rosea</name>
    <dbReference type="NCBI Taxonomy" id="44941"/>
    <lineage>
        <taxon>Eukaryota</taxon>
        <taxon>Fungi</taxon>
        <taxon>Fungi incertae sedis</taxon>
        <taxon>Mucoromycota</taxon>
        <taxon>Glomeromycotina</taxon>
        <taxon>Glomeromycetes</taxon>
        <taxon>Diversisporales</taxon>
        <taxon>Gigasporaceae</taxon>
        <taxon>Gigaspora</taxon>
    </lineage>
</organism>
<dbReference type="AlphaFoldDB" id="A0A397UT74"/>
<name>A0A397UT74_9GLOM</name>
<reference evidence="2 3" key="1">
    <citation type="submission" date="2018-06" db="EMBL/GenBank/DDBJ databases">
        <title>Comparative genomics reveals the genomic features of Rhizophagus irregularis, R. cerebriforme, R. diaphanum and Gigaspora rosea, and their symbiotic lifestyle signature.</title>
        <authorList>
            <person name="Morin E."/>
            <person name="San Clemente H."/>
            <person name="Chen E.C.H."/>
            <person name="De La Providencia I."/>
            <person name="Hainaut M."/>
            <person name="Kuo A."/>
            <person name="Kohler A."/>
            <person name="Murat C."/>
            <person name="Tang N."/>
            <person name="Roy S."/>
            <person name="Loubradou J."/>
            <person name="Henrissat B."/>
            <person name="Grigoriev I.V."/>
            <person name="Corradi N."/>
            <person name="Roux C."/>
            <person name="Martin F.M."/>
        </authorList>
    </citation>
    <scope>NUCLEOTIDE SEQUENCE [LARGE SCALE GENOMIC DNA]</scope>
    <source>
        <strain evidence="2 3">DAOM 194757</strain>
    </source>
</reference>
<feature type="compositionally biased region" description="Basic residues" evidence="1">
    <location>
        <begin position="44"/>
        <end position="55"/>
    </location>
</feature>
<dbReference type="OrthoDB" id="2444469at2759"/>